<proteinExistence type="predicted"/>
<keyword evidence="1" id="KW-0966">Cell projection</keyword>
<dbReference type="AlphaFoldDB" id="T2JKM0"/>
<organism evidence="1 2">
    <name type="scientific">Crocosphaera watsonii WH 0402</name>
    <dbReference type="NCBI Taxonomy" id="1284629"/>
    <lineage>
        <taxon>Bacteria</taxon>
        <taxon>Bacillati</taxon>
        <taxon>Cyanobacteriota</taxon>
        <taxon>Cyanophyceae</taxon>
        <taxon>Oscillatoriophycideae</taxon>
        <taxon>Chroococcales</taxon>
        <taxon>Aphanothecaceae</taxon>
        <taxon>Crocosphaera</taxon>
    </lineage>
</organism>
<reference evidence="1 2" key="1">
    <citation type="submission" date="2013-01" db="EMBL/GenBank/DDBJ databases">
        <authorList>
            <person name="Bench S."/>
        </authorList>
    </citation>
    <scope>NUCLEOTIDE SEQUENCE [LARGE SCALE GENOMIC DNA]</scope>
    <source>
        <strain evidence="1 2">WH 0402</strain>
    </source>
</reference>
<evidence type="ECO:0000313" key="1">
    <source>
        <dbReference type="EMBL" id="CCQ66363.1"/>
    </source>
</evidence>
<accession>T2JKM0</accession>
<sequence length="38" mass="4671">MDFSRINTHQYLKILGFMGNWVGIYIYSRQRVNLDYEE</sequence>
<name>T2JKM0_CROWT</name>
<evidence type="ECO:0000313" key="2">
    <source>
        <dbReference type="Proteomes" id="UP000018130"/>
    </source>
</evidence>
<reference evidence="1 2" key="2">
    <citation type="submission" date="2013-09" db="EMBL/GenBank/DDBJ databases">
        <title>Whole genome comparison of six Crocosphaera watsonii strains with differing phenotypes.</title>
        <authorList>
            <person name="Bench S.R."/>
            <person name="Heller P."/>
            <person name="Frank I."/>
            <person name="Arciniega M."/>
            <person name="Shilova I.N."/>
            <person name="Zehr J.P."/>
        </authorList>
    </citation>
    <scope>NUCLEOTIDE SEQUENCE [LARGE SCALE GENOMIC DNA]</scope>
    <source>
        <strain evidence="1 2">WH 0402</strain>
    </source>
</reference>
<gene>
    <name evidence="1" type="ORF">CWATWH0402_1336</name>
</gene>
<dbReference type="EMBL" id="CAQN01000417">
    <property type="protein sequence ID" value="CCQ66363.1"/>
    <property type="molecule type" value="Genomic_DNA"/>
</dbReference>
<keyword evidence="1" id="KW-0969">Cilium</keyword>
<protein>
    <submittedName>
        <fullName evidence="1">Flagellar hook-associated protein FlgK</fullName>
    </submittedName>
</protein>
<comment type="caution">
    <text evidence="1">The sequence shown here is derived from an EMBL/GenBank/DDBJ whole genome shotgun (WGS) entry which is preliminary data.</text>
</comment>
<keyword evidence="1" id="KW-0282">Flagellum</keyword>
<dbReference type="Proteomes" id="UP000018130">
    <property type="component" value="Unassembled WGS sequence"/>
</dbReference>